<dbReference type="EMBL" id="PNIN01000042">
    <property type="protein sequence ID" value="PMP71373.1"/>
    <property type="molecule type" value="Genomic_DNA"/>
</dbReference>
<comment type="caution">
    <text evidence="2">The sequence shown here is derived from an EMBL/GenBank/DDBJ whole genome shotgun (WGS) entry which is preliminary data.</text>
</comment>
<proteinExistence type="predicted"/>
<dbReference type="Proteomes" id="UP000242881">
    <property type="component" value="Unassembled WGS sequence"/>
</dbReference>
<dbReference type="Gene3D" id="2.20.28.30">
    <property type="entry name" value="RNA polymerase ii, chain L"/>
    <property type="match status" value="1"/>
</dbReference>
<gene>
    <name evidence="2" type="ORF">C0187_04265</name>
</gene>
<dbReference type="NCBIfam" id="TIGR02605">
    <property type="entry name" value="CxxC_CxxC_SSSS"/>
    <property type="match status" value="1"/>
</dbReference>
<sequence>MPIYEFRCNDCGKQFSKLILKKDDTAQCPNCKSENVEKLISAVSSFSSAKGGSSSSCGGGFSGFR</sequence>
<dbReference type="InterPro" id="IPR013429">
    <property type="entry name" value="Regulatory_FmdB_Zinc_ribbon"/>
</dbReference>
<dbReference type="AlphaFoldDB" id="A0A2J6WLV5"/>
<reference evidence="2 3" key="1">
    <citation type="submission" date="2018-01" db="EMBL/GenBank/DDBJ databases">
        <title>Metagenomic assembled genomes from two thermal pools in the Uzon Caldera, Kamchatka, Russia.</title>
        <authorList>
            <person name="Wilkins L."/>
            <person name="Ettinger C."/>
        </authorList>
    </citation>
    <scope>NUCLEOTIDE SEQUENCE [LARGE SCALE GENOMIC DNA]</scope>
    <source>
        <strain evidence="2">ZAV-05</strain>
    </source>
</reference>
<accession>A0A2J6WLV5</accession>
<dbReference type="PANTHER" id="PTHR34404">
    <property type="entry name" value="REGULATORY PROTEIN, FMDB FAMILY"/>
    <property type="match status" value="1"/>
</dbReference>
<dbReference type="RefSeq" id="WP_424604720.1">
    <property type="nucleotide sequence ID" value="NZ_JBNAVA010000001.1"/>
</dbReference>
<evidence type="ECO:0000259" key="1">
    <source>
        <dbReference type="SMART" id="SM00834"/>
    </source>
</evidence>
<name>A0A2J6WLV5_9BACT</name>
<evidence type="ECO:0000313" key="3">
    <source>
        <dbReference type="Proteomes" id="UP000242881"/>
    </source>
</evidence>
<evidence type="ECO:0000313" key="2">
    <source>
        <dbReference type="EMBL" id="PMP71373.1"/>
    </source>
</evidence>
<dbReference type="PANTHER" id="PTHR34404:SF3">
    <property type="entry name" value="REGULATORY PROTEIN, FMDB FAMILY"/>
    <property type="match status" value="1"/>
</dbReference>
<organism evidence="2 3">
    <name type="scientific">Calditerrivibrio nitroreducens</name>
    <dbReference type="NCBI Taxonomy" id="477976"/>
    <lineage>
        <taxon>Bacteria</taxon>
        <taxon>Pseudomonadati</taxon>
        <taxon>Deferribacterota</taxon>
        <taxon>Deferribacteres</taxon>
        <taxon>Deferribacterales</taxon>
        <taxon>Calditerrivibrionaceae</taxon>
    </lineage>
</organism>
<dbReference type="SMART" id="SM00834">
    <property type="entry name" value="CxxC_CXXC_SSSS"/>
    <property type="match status" value="1"/>
</dbReference>
<dbReference type="Pfam" id="PF09723">
    <property type="entry name" value="Zn_ribbon_8"/>
    <property type="match status" value="1"/>
</dbReference>
<feature type="domain" description="Putative regulatory protein FmdB zinc ribbon" evidence="1">
    <location>
        <begin position="1"/>
        <end position="41"/>
    </location>
</feature>
<protein>
    <submittedName>
        <fullName evidence="2">Zinc ribbon domain-containing protein</fullName>
    </submittedName>
</protein>